<name>A0A1Y2SNU8_9GAMM</name>
<dbReference type="OrthoDB" id="8448784at2"/>
<reference evidence="2 3" key="1">
    <citation type="submission" date="2017-01" db="EMBL/GenBank/DDBJ databases">
        <title>Deconstructing symbiosis and pathogenesis requirements using a combined genomic-metabolomic approach.</title>
        <authorList>
            <person name="Tobias N.J."/>
            <person name="Wolff H."/>
            <person name="Djahanschiri B."/>
            <person name="Ebersberger I."/>
            <person name="Bode H.B."/>
        </authorList>
    </citation>
    <scope>NUCLEOTIDE SEQUENCE [LARGE SCALE GENOMIC DNA]</scope>
    <source>
        <strain evidence="2 3">DSM 4764</strain>
    </source>
</reference>
<feature type="chain" id="PRO_5012192495" evidence="1">
    <location>
        <begin position="21"/>
        <end position="132"/>
    </location>
</feature>
<organism evidence="2 3">
    <name type="scientific">Xenorhabdus beddingii</name>
    <dbReference type="NCBI Taxonomy" id="40578"/>
    <lineage>
        <taxon>Bacteria</taxon>
        <taxon>Pseudomonadati</taxon>
        <taxon>Pseudomonadota</taxon>
        <taxon>Gammaproteobacteria</taxon>
        <taxon>Enterobacterales</taxon>
        <taxon>Morganellaceae</taxon>
        <taxon>Xenorhabdus</taxon>
    </lineage>
</organism>
<evidence type="ECO:0000256" key="1">
    <source>
        <dbReference type="SAM" id="SignalP"/>
    </source>
</evidence>
<dbReference type="RefSeq" id="WP_086112722.1">
    <property type="nucleotide sequence ID" value="NZ_CAWNHF010000046.1"/>
</dbReference>
<proteinExistence type="predicted"/>
<dbReference type="NCBIfam" id="TIGR03757">
    <property type="entry name" value="conj_TIGR03757"/>
    <property type="match status" value="1"/>
</dbReference>
<keyword evidence="3" id="KW-1185">Reference proteome</keyword>
<accession>A0A1Y2SNU8</accession>
<feature type="signal peptide" evidence="1">
    <location>
        <begin position="1"/>
        <end position="20"/>
    </location>
</feature>
<keyword evidence="1" id="KW-0732">Signal</keyword>
<sequence length="132" mass="14983">MRKRYLLFLLGGVASFAISAKTVVYTDSRHPPVHPAPDTNIVWLDAPEQFRQQHFARLPANPRQAAIQAQALLQSPRWHQQEQQVIEAYRGVVNAWQSGVRKYPAVVFDDRDVVYGTADVAKAHALREQNQP</sequence>
<protein>
    <submittedName>
        <fullName evidence="2">Integrating conjugative element protein</fullName>
    </submittedName>
</protein>
<dbReference type="STRING" id="40578.Xbed_01943"/>
<dbReference type="Pfam" id="PF07511">
    <property type="entry name" value="DUF1525"/>
    <property type="match status" value="1"/>
</dbReference>
<dbReference type="InterPro" id="IPR011090">
    <property type="entry name" value="Integr_conj_element_PFL4709"/>
</dbReference>
<dbReference type="AlphaFoldDB" id="A0A1Y2SNU8"/>
<dbReference type="Proteomes" id="UP000194204">
    <property type="component" value="Unassembled WGS sequence"/>
</dbReference>
<comment type="caution">
    <text evidence="2">The sequence shown here is derived from an EMBL/GenBank/DDBJ whole genome shotgun (WGS) entry which is preliminary data.</text>
</comment>
<dbReference type="EMBL" id="MUBK01000014">
    <property type="protein sequence ID" value="OTA19824.1"/>
    <property type="molecule type" value="Genomic_DNA"/>
</dbReference>
<evidence type="ECO:0000313" key="3">
    <source>
        <dbReference type="Proteomes" id="UP000194204"/>
    </source>
</evidence>
<gene>
    <name evidence="2" type="ORF">Xbed_01943</name>
</gene>
<evidence type="ECO:0000313" key="2">
    <source>
        <dbReference type="EMBL" id="OTA19824.1"/>
    </source>
</evidence>